<keyword evidence="9 20" id="KW-0732">Signal</keyword>
<evidence type="ECO:0000256" key="19">
    <source>
        <dbReference type="SAM" id="Phobius"/>
    </source>
</evidence>
<evidence type="ECO:0000256" key="20">
    <source>
        <dbReference type="SAM" id="SignalP"/>
    </source>
</evidence>
<name>A0A9P1GX02_9PEZI</name>
<dbReference type="GO" id="GO:0030659">
    <property type="term" value="C:cytoplasmic vesicle membrane"/>
    <property type="evidence" value="ECO:0007669"/>
    <property type="project" value="UniProtKB-SubCell"/>
</dbReference>
<evidence type="ECO:0000256" key="1">
    <source>
        <dbReference type="ARBA" id="ARBA00004304"/>
    </source>
</evidence>
<dbReference type="PROSITE" id="PS51914">
    <property type="entry name" value="MRH"/>
    <property type="match status" value="1"/>
</dbReference>
<dbReference type="InterPro" id="IPR018939">
    <property type="entry name" value="Autophagy-rel_prot_27"/>
</dbReference>
<dbReference type="GO" id="GO:0015031">
    <property type="term" value="P:protein transport"/>
    <property type="evidence" value="ECO:0007669"/>
    <property type="project" value="UniProtKB-KW"/>
</dbReference>
<comment type="subcellular location">
    <subcellularLocation>
        <location evidence="2">Cytoplasmic vesicle membrane</location>
        <topology evidence="2">Single-pass type I membrane protein</topology>
    </subcellularLocation>
    <subcellularLocation>
        <location evidence="4">Golgi apparatus membrane</location>
        <topology evidence="4">Single-pass type I membrane protein</topology>
    </subcellularLocation>
    <subcellularLocation>
        <location evidence="1">Mitochondrion membrane</location>
        <topology evidence="1">Single-pass membrane protein</topology>
    </subcellularLocation>
    <subcellularLocation>
        <location evidence="3">Preautophagosomal structure membrane</location>
        <topology evidence="3">Single-pass type I membrane protein</topology>
    </subcellularLocation>
</comment>
<keyword evidence="8 19" id="KW-0812">Transmembrane</keyword>
<comment type="similarity">
    <text evidence="5">Belongs to the ATG27 family.</text>
</comment>
<keyword evidence="13" id="KW-0333">Golgi apparatus</keyword>
<comment type="caution">
    <text evidence="22">The sequence shown here is derived from an EMBL/GenBank/DDBJ whole genome shotgun (WGS) entry which is preliminary data.</text>
</comment>
<evidence type="ECO:0000256" key="16">
    <source>
        <dbReference type="ARBA" id="ARBA00023157"/>
    </source>
</evidence>
<keyword evidence="23" id="KW-1185">Reference proteome</keyword>
<feature type="region of interest" description="Disordered" evidence="18">
    <location>
        <begin position="165"/>
        <end position="189"/>
    </location>
</feature>
<dbReference type="PANTHER" id="PTHR15071">
    <property type="entry name" value="MANNOSE-6-PHOSPHATE RECEPTOR FAMILY MEMBER"/>
    <property type="match status" value="1"/>
</dbReference>
<keyword evidence="11 19" id="KW-1133">Transmembrane helix</keyword>
<dbReference type="AlphaFoldDB" id="A0A9P1GX02"/>
<organism evidence="22 23">
    <name type="scientific">Parascedosporium putredinis</name>
    <dbReference type="NCBI Taxonomy" id="1442378"/>
    <lineage>
        <taxon>Eukaryota</taxon>
        <taxon>Fungi</taxon>
        <taxon>Dikarya</taxon>
        <taxon>Ascomycota</taxon>
        <taxon>Pezizomycotina</taxon>
        <taxon>Sordariomycetes</taxon>
        <taxon>Hypocreomycetidae</taxon>
        <taxon>Microascales</taxon>
        <taxon>Microascaceae</taxon>
        <taxon>Parascedosporium</taxon>
    </lineage>
</organism>
<keyword evidence="12" id="KW-0072">Autophagy</keyword>
<proteinExistence type="inferred from homology"/>
<dbReference type="Pfam" id="PF09451">
    <property type="entry name" value="ATG27"/>
    <property type="match status" value="1"/>
</dbReference>
<feature type="transmembrane region" description="Helical" evidence="19">
    <location>
        <begin position="244"/>
        <end position="264"/>
    </location>
</feature>
<sequence length="317" mass="34991">MQIPRLARADALLLSVLLATPATSMLYCDNILVDGYGFNLEKLGGPHSVVTTLREPPSYSNTTYTVDICKPLKKSGDAPKNEQCPNGTRVCAIQRTYNGSSDSDDSKAVVHKVVPIAGGRLYPDTKREGLRLTLKGGAYPLDVPHQEQTRQQAIIDFICDPDKEGTENEWDATDDKYDPDGGSDEEEGKKVRRANGEKQLIKEGAALKFLGYGKDSDSDWETLRLEWRTKHACGSAYGGTSASWGFFTWLFIIAFMGIAAYLIFGSWLNYNRYGARGWDLVPHGDAIRDIPYLMKDWTRSVLNTVQGSGSRGGYSAV</sequence>
<keyword evidence="7" id="KW-0813">Transport</keyword>
<evidence type="ECO:0000256" key="12">
    <source>
        <dbReference type="ARBA" id="ARBA00023006"/>
    </source>
</evidence>
<gene>
    <name evidence="22" type="ORF">PPNO1_LOCUS1636</name>
</gene>
<dbReference type="GO" id="GO:0000139">
    <property type="term" value="C:Golgi membrane"/>
    <property type="evidence" value="ECO:0007669"/>
    <property type="project" value="UniProtKB-SubCell"/>
</dbReference>
<evidence type="ECO:0000256" key="17">
    <source>
        <dbReference type="ARBA" id="ARBA00023329"/>
    </source>
</evidence>
<evidence type="ECO:0000256" key="14">
    <source>
        <dbReference type="ARBA" id="ARBA00023128"/>
    </source>
</evidence>
<dbReference type="SUPFAM" id="SSF50911">
    <property type="entry name" value="Mannose 6-phosphate receptor domain"/>
    <property type="match status" value="1"/>
</dbReference>
<dbReference type="InterPro" id="IPR044865">
    <property type="entry name" value="MRH_dom"/>
</dbReference>
<accession>A0A9P1GX02</accession>
<evidence type="ECO:0000256" key="10">
    <source>
        <dbReference type="ARBA" id="ARBA00022927"/>
    </source>
</evidence>
<evidence type="ECO:0000256" key="6">
    <source>
        <dbReference type="ARBA" id="ARBA00013776"/>
    </source>
</evidence>
<dbReference type="Gene3D" id="2.70.130.10">
    <property type="entry name" value="Mannose-6-phosphate receptor binding domain"/>
    <property type="match status" value="1"/>
</dbReference>
<keyword evidence="10" id="KW-0653">Protein transport</keyword>
<evidence type="ECO:0000256" key="5">
    <source>
        <dbReference type="ARBA" id="ARBA00005363"/>
    </source>
</evidence>
<dbReference type="InterPro" id="IPR009011">
    <property type="entry name" value="Man6P_isomerase_rcpt-bd_dom_sf"/>
</dbReference>
<protein>
    <recommendedName>
        <fullName evidence="6">Autophagy-related protein 27</fullName>
    </recommendedName>
</protein>
<keyword evidence="14" id="KW-0496">Mitochondrion</keyword>
<evidence type="ECO:0000256" key="18">
    <source>
        <dbReference type="SAM" id="MobiDB-lite"/>
    </source>
</evidence>
<evidence type="ECO:0000256" key="3">
    <source>
        <dbReference type="ARBA" id="ARBA00004472"/>
    </source>
</evidence>
<evidence type="ECO:0000256" key="11">
    <source>
        <dbReference type="ARBA" id="ARBA00022989"/>
    </source>
</evidence>
<evidence type="ECO:0000256" key="15">
    <source>
        <dbReference type="ARBA" id="ARBA00023136"/>
    </source>
</evidence>
<dbReference type="GO" id="GO:0034045">
    <property type="term" value="C:phagophore assembly site membrane"/>
    <property type="evidence" value="ECO:0007669"/>
    <property type="project" value="UniProtKB-SubCell"/>
</dbReference>
<dbReference type="Proteomes" id="UP000838763">
    <property type="component" value="Unassembled WGS sequence"/>
</dbReference>
<evidence type="ECO:0000313" key="23">
    <source>
        <dbReference type="Proteomes" id="UP000838763"/>
    </source>
</evidence>
<evidence type="ECO:0000256" key="8">
    <source>
        <dbReference type="ARBA" id="ARBA00022692"/>
    </source>
</evidence>
<reference evidence="22" key="1">
    <citation type="submission" date="2022-11" db="EMBL/GenBank/DDBJ databases">
        <authorList>
            <person name="Scott C."/>
            <person name="Bruce N."/>
        </authorList>
    </citation>
    <scope>NUCLEOTIDE SEQUENCE</scope>
</reference>
<dbReference type="GO" id="GO:0031966">
    <property type="term" value="C:mitochondrial membrane"/>
    <property type="evidence" value="ECO:0007669"/>
    <property type="project" value="UniProtKB-SubCell"/>
</dbReference>
<dbReference type="GO" id="GO:0006914">
    <property type="term" value="P:autophagy"/>
    <property type="evidence" value="ECO:0007669"/>
    <property type="project" value="UniProtKB-KW"/>
</dbReference>
<keyword evidence="16" id="KW-1015">Disulfide bond</keyword>
<dbReference type="OrthoDB" id="29460at2759"/>
<keyword evidence="17" id="KW-0968">Cytoplasmic vesicle</keyword>
<evidence type="ECO:0000256" key="4">
    <source>
        <dbReference type="ARBA" id="ARBA00004614"/>
    </source>
</evidence>
<evidence type="ECO:0000256" key="7">
    <source>
        <dbReference type="ARBA" id="ARBA00022448"/>
    </source>
</evidence>
<evidence type="ECO:0000256" key="9">
    <source>
        <dbReference type="ARBA" id="ARBA00022729"/>
    </source>
</evidence>
<evidence type="ECO:0000256" key="2">
    <source>
        <dbReference type="ARBA" id="ARBA00004358"/>
    </source>
</evidence>
<dbReference type="EMBL" id="CALLCH030000003">
    <property type="protein sequence ID" value="CAI4211863.1"/>
    <property type="molecule type" value="Genomic_DNA"/>
</dbReference>
<evidence type="ECO:0000256" key="13">
    <source>
        <dbReference type="ARBA" id="ARBA00023034"/>
    </source>
</evidence>
<keyword evidence="15 19" id="KW-0472">Membrane</keyword>
<feature type="signal peptide" evidence="20">
    <location>
        <begin position="1"/>
        <end position="24"/>
    </location>
</feature>
<evidence type="ECO:0000259" key="21">
    <source>
        <dbReference type="PROSITE" id="PS51914"/>
    </source>
</evidence>
<dbReference type="PANTHER" id="PTHR15071:SF13">
    <property type="entry name" value="AUTOPHAGY-RELATED PROTEIN 27"/>
    <property type="match status" value="1"/>
</dbReference>
<feature type="chain" id="PRO_5040198727" description="Autophagy-related protein 27" evidence="20">
    <location>
        <begin position="25"/>
        <end position="317"/>
    </location>
</feature>
<evidence type="ECO:0000313" key="22">
    <source>
        <dbReference type="EMBL" id="CAI4211863.1"/>
    </source>
</evidence>
<feature type="domain" description="MRH" evidence="21">
    <location>
        <begin position="26"/>
        <end position="235"/>
    </location>
</feature>